<comment type="caution">
    <text evidence="1">The sequence shown here is derived from an EMBL/GenBank/DDBJ whole genome shotgun (WGS) entry which is preliminary data.</text>
</comment>
<dbReference type="EMBL" id="LAZR01002054">
    <property type="protein sequence ID" value="KKN35228.1"/>
    <property type="molecule type" value="Genomic_DNA"/>
</dbReference>
<dbReference type="AlphaFoldDB" id="A0A0F9T150"/>
<reference evidence="1" key="1">
    <citation type="journal article" date="2015" name="Nature">
        <title>Complex archaea that bridge the gap between prokaryotes and eukaryotes.</title>
        <authorList>
            <person name="Spang A."/>
            <person name="Saw J.H."/>
            <person name="Jorgensen S.L."/>
            <person name="Zaremba-Niedzwiedzka K."/>
            <person name="Martijn J."/>
            <person name="Lind A.E."/>
            <person name="van Eijk R."/>
            <person name="Schleper C."/>
            <person name="Guy L."/>
            <person name="Ettema T.J."/>
        </authorList>
    </citation>
    <scope>NUCLEOTIDE SEQUENCE</scope>
</reference>
<feature type="non-terminal residue" evidence="1">
    <location>
        <position position="1"/>
    </location>
</feature>
<protein>
    <submittedName>
        <fullName evidence="1">Uncharacterized protein</fullName>
    </submittedName>
</protein>
<proteinExistence type="predicted"/>
<organism evidence="1">
    <name type="scientific">marine sediment metagenome</name>
    <dbReference type="NCBI Taxonomy" id="412755"/>
    <lineage>
        <taxon>unclassified sequences</taxon>
        <taxon>metagenomes</taxon>
        <taxon>ecological metagenomes</taxon>
    </lineage>
</organism>
<evidence type="ECO:0000313" key="1">
    <source>
        <dbReference type="EMBL" id="KKN35228.1"/>
    </source>
</evidence>
<gene>
    <name evidence="1" type="ORF">LCGC14_0786000</name>
</gene>
<name>A0A0F9T150_9ZZZZ</name>
<sequence length="25" mass="2696">RVCIDEAFEKRGLKLTAEASDVSGT</sequence>
<accession>A0A0F9T150</accession>